<accession>A0A3E1NIC5</accession>
<dbReference type="InterPro" id="IPR012910">
    <property type="entry name" value="Plug_dom"/>
</dbReference>
<dbReference type="InterPro" id="IPR011662">
    <property type="entry name" value="Secretin/TonB_short_N"/>
</dbReference>
<dbReference type="Gene3D" id="2.170.130.10">
    <property type="entry name" value="TonB-dependent receptor, plug domain"/>
    <property type="match status" value="1"/>
</dbReference>
<dbReference type="PROSITE" id="PS52016">
    <property type="entry name" value="TONB_DEPENDENT_REC_3"/>
    <property type="match status" value="1"/>
</dbReference>
<evidence type="ECO:0000256" key="1">
    <source>
        <dbReference type="ARBA" id="ARBA00004571"/>
    </source>
</evidence>
<evidence type="ECO:0000256" key="4">
    <source>
        <dbReference type="ARBA" id="ARBA00022692"/>
    </source>
</evidence>
<dbReference type="Gene3D" id="2.60.40.1120">
    <property type="entry name" value="Carboxypeptidase-like, regulatory domain"/>
    <property type="match status" value="1"/>
</dbReference>
<dbReference type="NCBIfam" id="TIGR04056">
    <property type="entry name" value="OMP_RagA_SusC"/>
    <property type="match status" value="1"/>
</dbReference>
<evidence type="ECO:0000313" key="10">
    <source>
        <dbReference type="EMBL" id="RFM27680.1"/>
    </source>
</evidence>
<proteinExistence type="inferred from homology"/>
<evidence type="ECO:0000259" key="9">
    <source>
        <dbReference type="SMART" id="SM00965"/>
    </source>
</evidence>
<keyword evidence="6 7" id="KW-0998">Cell outer membrane</keyword>
<dbReference type="InterPro" id="IPR023997">
    <property type="entry name" value="TonB-dep_OMP_SusC/RagA_CS"/>
</dbReference>
<evidence type="ECO:0000313" key="11">
    <source>
        <dbReference type="Proteomes" id="UP000261284"/>
    </source>
</evidence>
<dbReference type="SUPFAM" id="SSF49464">
    <property type="entry name" value="Carboxypeptidase regulatory domain-like"/>
    <property type="match status" value="1"/>
</dbReference>
<keyword evidence="8" id="KW-0732">Signal</keyword>
<dbReference type="SUPFAM" id="SSF56935">
    <property type="entry name" value="Porins"/>
    <property type="match status" value="1"/>
</dbReference>
<evidence type="ECO:0000256" key="7">
    <source>
        <dbReference type="PROSITE-ProRule" id="PRU01360"/>
    </source>
</evidence>
<dbReference type="Proteomes" id="UP000261284">
    <property type="component" value="Unassembled WGS sequence"/>
</dbReference>
<dbReference type="InterPro" id="IPR008969">
    <property type="entry name" value="CarboxyPept-like_regulatory"/>
</dbReference>
<comment type="subcellular location">
    <subcellularLocation>
        <location evidence="1 7">Cell outer membrane</location>
        <topology evidence="1 7">Multi-pass membrane protein</topology>
    </subcellularLocation>
</comment>
<dbReference type="OrthoDB" id="9768177at2"/>
<keyword evidence="4 7" id="KW-0812">Transmembrane</keyword>
<evidence type="ECO:0000256" key="8">
    <source>
        <dbReference type="SAM" id="SignalP"/>
    </source>
</evidence>
<feature type="domain" description="Secretin/TonB short N-terminal" evidence="9">
    <location>
        <begin position="70"/>
        <end position="122"/>
    </location>
</feature>
<comment type="similarity">
    <text evidence="7">Belongs to the TonB-dependent receptor family.</text>
</comment>
<feature type="chain" id="PRO_5017601758" evidence="8">
    <location>
        <begin position="31"/>
        <end position="1174"/>
    </location>
</feature>
<dbReference type="InterPro" id="IPR037066">
    <property type="entry name" value="Plug_dom_sf"/>
</dbReference>
<dbReference type="EMBL" id="QTJU01000004">
    <property type="protein sequence ID" value="RFM27680.1"/>
    <property type="molecule type" value="Genomic_DNA"/>
</dbReference>
<dbReference type="RefSeq" id="WP_116847758.1">
    <property type="nucleotide sequence ID" value="NZ_QTJU01000004.1"/>
</dbReference>
<dbReference type="Gene3D" id="2.40.170.20">
    <property type="entry name" value="TonB-dependent receptor, beta-barrel domain"/>
    <property type="match status" value="1"/>
</dbReference>
<reference evidence="10 11" key="1">
    <citation type="submission" date="2018-08" db="EMBL/GenBank/DDBJ databases">
        <title>Chitinophagaceae sp. K23C18032701, a novel bacterium isolated from forest soil.</title>
        <authorList>
            <person name="Wang C."/>
        </authorList>
    </citation>
    <scope>NUCLEOTIDE SEQUENCE [LARGE SCALE GENOMIC DNA]</scope>
    <source>
        <strain evidence="10 11">K23C18032701</strain>
    </source>
</reference>
<evidence type="ECO:0000256" key="6">
    <source>
        <dbReference type="ARBA" id="ARBA00023237"/>
    </source>
</evidence>
<dbReference type="InterPro" id="IPR023996">
    <property type="entry name" value="TonB-dep_OMP_SusC/RagA"/>
</dbReference>
<organism evidence="10 11">
    <name type="scientific">Deminuibacter soli</name>
    <dbReference type="NCBI Taxonomy" id="2291815"/>
    <lineage>
        <taxon>Bacteria</taxon>
        <taxon>Pseudomonadati</taxon>
        <taxon>Bacteroidota</taxon>
        <taxon>Chitinophagia</taxon>
        <taxon>Chitinophagales</taxon>
        <taxon>Chitinophagaceae</taxon>
        <taxon>Deminuibacter</taxon>
    </lineage>
</organism>
<sequence>MRKSYPIRMLGCLVGAQLLSIAGYSQNVYAYTPSKTARVAAASYAVYDKEDTRKQRLFSVLKELNKEKGVYFLFSEQELGTTLVNNVTEKKANITRILDEVLKNTGLTYKKINENTYVIVMADDKSGKEQGFNMNGLAVPDDVANMYGAAFAAIVGKVTSADGAPLAGVSVMIKGTKKGVFTNANGVFKIDADKGDALVFSFVGYESFEATVGDEPLNVTLKESQKQLNEVVVTALGIKKQSRSLGYSTTEVPGSNFTQSRETNLGNALTGQVAGVSVAGEATGPYGGSRVLIRGNASLSGNNQPLYVIDGVPFDNTSQGSAGQWGQQPEMGDGLSTINPDDIESIQVLKGVAASALYGYRGGNGAILITTKSGAKSHGFGIELNNNFTANRVIDNSDYQYQYGQGTLGVKPTTADAALATPYNSWGAKMDGSQAVNFLGESYAYSPYKNNFKDFFRTGVTNQTSVALTGANDKGHFRLGLSNMYLNTVIPNSNLKQQGVNFNSTYNITSKLQMSLSADYVFEQVKNRASFSDAPGNVMAVPLYAANTFDIRWLKDHRVNPDGTEWLPGTDIYFENPYYIAYNYQNKTNRNRLTGNLQLKYNILDWLYVQGQVTRDGYIFDVTNITPSGVQYTRHDGVHGGNITQYEVNYHELNSSFMVGVNKKFGGDFTFNANVGVNRQDNVNQAYGVGSVPTYNPSIAAPAPAGPFIIADYYTPNNVASKPFNLTYLHYRVNSVYGSADLGYKNFLFLSVTARNDWFSTLNVNTSSYLYPSVAASFVFSDVLKMPSWINFGKLRASYAGGSNGTSPYQNALTYGLQGYTISGQPLGYVASQAIPNAALKPVSIKEQEIGLNMQFLHNRLGLDVAVYNKKTTDDIVKLTVSPTSGYNQKVQNVGEIRNQGIELLLTGTPVKTRNFYWDVSFNFAYNKSKVLSLGGLQSIVVDGAYPRWGSEVSISNVVGLPYGQIMGYGYKRDAGGNKIFDKNGEPVPTDVMPLGSGVYKQTGGLNNELHYKNFSLAFLFDFKFGAKIYSGTNLLLYYYGLQKETLAGRDGGYVGRGVTEDGKVNTTKINAEKYFEDISAGGSDHIAEEFVYDASFIKLRSLSIGYSIPASALKNSFIKGLSVSLVGRNLATLVKHTPNIDPESSVNNTNGQGLELSGFPAVRNYGLNVNVKF</sequence>
<keyword evidence="3 7" id="KW-1134">Transmembrane beta strand</keyword>
<protein>
    <submittedName>
        <fullName evidence="10">SusC/RagA family TonB-linked outer membrane protein</fullName>
    </submittedName>
</protein>
<keyword evidence="5 7" id="KW-0472">Membrane</keyword>
<dbReference type="InterPro" id="IPR036942">
    <property type="entry name" value="Beta-barrel_TonB_sf"/>
</dbReference>
<name>A0A3E1NIC5_9BACT</name>
<evidence type="ECO:0000256" key="5">
    <source>
        <dbReference type="ARBA" id="ARBA00023136"/>
    </source>
</evidence>
<dbReference type="GO" id="GO:0009279">
    <property type="term" value="C:cell outer membrane"/>
    <property type="evidence" value="ECO:0007669"/>
    <property type="project" value="UniProtKB-SubCell"/>
</dbReference>
<dbReference type="Pfam" id="PF07715">
    <property type="entry name" value="Plug"/>
    <property type="match status" value="1"/>
</dbReference>
<evidence type="ECO:0000256" key="2">
    <source>
        <dbReference type="ARBA" id="ARBA00022448"/>
    </source>
</evidence>
<feature type="signal peptide" evidence="8">
    <location>
        <begin position="1"/>
        <end position="30"/>
    </location>
</feature>
<dbReference type="Pfam" id="PF13715">
    <property type="entry name" value="CarbopepD_reg_2"/>
    <property type="match status" value="1"/>
</dbReference>
<dbReference type="InterPro" id="IPR039426">
    <property type="entry name" value="TonB-dep_rcpt-like"/>
</dbReference>
<evidence type="ECO:0000256" key="3">
    <source>
        <dbReference type="ARBA" id="ARBA00022452"/>
    </source>
</evidence>
<dbReference type="AlphaFoldDB" id="A0A3E1NIC5"/>
<dbReference type="SMART" id="SM00965">
    <property type="entry name" value="STN"/>
    <property type="match status" value="1"/>
</dbReference>
<comment type="caution">
    <text evidence="10">The sequence shown here is derived from an EMBL/GenBank/DDBJ whole genome shotgun (WGS) entry which is preliminary data.</text>
</comment>
<keyword evidence="11" id="KW-1185">Reference proteome</keyword>
<gene>
    <name evidence="10" type="ORF">DXN05_13315</name>
</gene>
<keyword evidence="2 7" id="KW-0813">Transport</keyword>
<dbReference type="NCBIfam" id="TIGR04057">
    <property type="entry name" value="SusC_RagA_signa"/>
    <property type="match status" value="1"/>
</dbReference>
<dbReference type="FunFam" id="2.170.130.10:FF:000023">
    <property type="entry name" value="SusC/RagA family TonB-linked outer membrane protein"/>
    <property type="match status" value="1"/>
</dbReference>